<dbReference type="PATRIC" id="fig|1321820.3.peg.158"/>
<evidence type="ECO:0000313" key="5">
    <source>
        <dbReference type="Proteomes" id="UP000016637"/>
    </source>
</evidence>
<reference evidence="4 5" key="1">
    <citation type="submission" date="2013-08" db="EMBL/GenBank/DDBJ databases">
        <authorList>
            <person name="Weinstock G."/>
            <person name="Sodergren E."/>
            <person name="Wylie T."/>
            <person name="Fulton L."/>
            <person name="Fulton R."/>
            <person name="Fronick C."/>
            <person name="O'Laughlin M."/>
            <person name="Godfrey J."/>
            <person name="Miner T."/>
            <person name="Herter B."/>
            <person name="Appelbaum E."/>
            <person name="Cordes M."/>
            <person name="Lek S."/>
            <person name="Wollam A."/>
            <person name="Pepin K.H."/>
            <person name="Palsikar V.B."/>
            <person name="Mitreva M."/>
            <person name="Wilson R.K."/>
        </authorList>
    </citation>
    <scope>NUCLEOTIDE SEQUENCE [LARGE SCALE GENOMIC DNA]</scope>
    <source>
        <strain evidence="4 5">ATCC 700627</strain>
    </source>
</reference>
<proteinExistence type="predicted"/>
<name>U2S3X6_9BACL</name>
<keyword evidence="2" id="KW-0472">Membrane</keyword>
<gene>
    <name evidence="4" type="ORF">HMPREF1983_00160</name>
</gene>
<feature type="domain" description="DUF5776" evidence="3">
    <location>
        <begin position="442"/>
        <end position="506"/>
    </location>
</feature>
<feature type="compositionally biased region" description="Low complexity" evidence="1">
    <location>
        <begin position="600"/>
        <end position="614"/>
    </location>
</feature>
<dbReference type="eggNOG" id="COG3064">
    <property type="taxonomic scope" value="Bacteria"/>
</dbReference>
<dbReference type="RefSeq" id="WP_021752239.1">
    <property type="nucleotide sequence ID" value="NZ_KI271790.1"/>
</dbReference>
<evidence type="ECO:0000256" key="1">
    <source>
        <dbReference type="SAM" id="MobiDB-lite"/>
    </source>
</evidence>
<feature type="transmembrane region" description="Helical" evidence="2">
    <location>
        <begin position="311"/>
        <end position="328"/>
    </location>
</feature>
<evidence type="ECO:0000259" key="3">
    <source>
        <dbReference type="Pfam" id="PF19087"/>
    </source>
</evidence>
<feature type="region of interest" description="Disordered" evidence="1">
    <location>
        <begin position="590"/>
        <end position="622"/>
    </location>
</feature>
<keyword evidence="2" id="KW-1133">Transmembrane helix</keyword>
<dbReference type="HOGENOM" id="CLU_439263_0_0_9"/>
<dbReference type="InterPro" id="IPR044081">
    <property type="entry name" value="DUF5776"/>
</dbReference>
<dbReference type="AlphaFoldDB" id="U2S3X6"/>
<dbReference type="Proteomes" id="UP000016637">
    <property type="component" value="Unassembled WGS sequence"/>
</dbReference>
<keyword evidence="5" id="KW-1185">Reference proteome</keyword>
<dbReference type="EMBL" id="AWVP01000009">
    <property type="protein sequence ID" value="ERK60413.1"/>
    <property type="molecule type" value="Genomic_DNA"/>
</dbReference>
<keyword evidence="2" id="KW-0812">Transmembrane</keyword>
<feature type="region of interest" description="Disordered" evidence="1">
    <location>
        <begin position="1"/>
        <end position="79"/>
    </location>
</feature>
<accession>U2S3X6</accession>
<feature type="compositionally biased region" description="Basic and acidic residues" evidence="1">
    <location>
        <begin position="1"/>
        <end position="21"/>
    </location>
</feature>
<feature type="region of interest" description="Disordered" evidence="1">
    <location>
        <begin position="93"/>
        <end position="114"/>
    </location>
</feature>
<sequence length="622" mass="72285">MTQDEKDKLTDQEENSSKIDPDDSTNISFFGRLKNQLGHFKKNKTENSNLEEDHSKQKFSPFQIKKEIKQKEQEAKAKAEKLEYERKQFEAAQKKAEEEREKHHLERMEQERIEKERIAHEKELERQRIEKEKAEKREKERIEKERIAREKELERQRIAKEQAEKRKQEFLEKEQAFKLEGDKKQVEFLEKENKIKEAENQILMLKTNAIVLDDKIAEEKRAIDSLKINNDDKEKITYHEKKLANFTFEKQKLEKEISLITKSIEKIKKNLELEHKLVGLKKEIYNIKKEVVNENETAFKIKDYDNKVKNIFLVAFASIKAFILKNIFRKNVENYDKIRKISKNIKIKIAISFILAIVLSVFFLILLKFVSSAKEHYADFDNVQTPAVNSTEEMKKQKEAEEKAKILEAQEKANAARIDSAAQDEEITAKLGGTFVSYSFDVNREVTVNKKIHTFNSANWNDVDKVIESGTKFTVNKLVSPAGYMMYQITSGEHAGKFITANEKFVTIDKKNDDTSNFISKTSAIKFLATQNVYSDEEISKVKATFGSNAVLNISGYGISKNNRLVYHITDGSFIPVNPVRLIEVNRESAKSKNIDKDNNNSSNDQKNSTTQNTARSKKNNR</sequence>
<feature type="transmembrane region" description="Helical" evidence="2">
    <location>
        <begin position="349"/>
        <end position="370"/>
    </location>
</feature>
<feature type="compositionally biased region" description="Basic and acidic residues" evidence="1">
    <location>
        <begin position="590"/>
        <end position="599"/>
    </location>
</feature>
<feature type="compositionally biased region" description="Basic and acidic residues" evidence="1">
    <location>
        <begin position="64"/>
        <end position="79"/>
    </location>
</feature>
<comment type="caution">
    <text evidence="4">The sequence shown here is derived from an EMBL/GenBank/DDBJ whole genome shotgun (WGS) entry which is preliminary data.</text>
</comment>
<protein>
    <recommendedName>
        <fullName evidence="3">DUF5776 domain-containing protein</fullName>
    </recommendedName>
</protein>
<dbReference type="Pfam" id="PF19087">
    <property type="entry name" value="DUF5776"/>
    <property type="match status" value="1"/>
</dbReference>
<evidence type="ECO:0000256" key="2">
    <source>
        <dbReference type="SAM" id="Phobius"/>
    </source>
</evidence>
<organism evidence="4 5">
    <name type="scientific">Gemella bergeri ATCC 700627</name>
    <dbReference type="NCBI Taxonomy" id="1321820"/>
    <lineage>
        <taxon>Bacteria</taxon>
        <taxon>Bacillati</taxon>
        <taxon>Bacillota</taxon>
        <taxon>Bacilli</taxon>
        <taxon>Bacillales</taxon>
        <taxon>Gemellaceae</taxon>
        <taxon>Gemella</taxon>
    </lineage>
</organism>
<evidence type="ECO:0000313" key="4">
    <source>
        <dbReference type="EMBL" id="ERK60413.1"/>
    </source>
</evidence>